<evidence type="ECO:0000313" key="2">
    <source>
        <dbReference type="EMBL" id="TBU55351.1"/>
    </source>
</evidence>
<evidence type="ECO:0000256" key="1">
    <source>
        <dbReference type="SAM" id="MobiDB-lite"/>
    </source>
</evidence>
<feature type="compositionally biased region" description="Basic and acidic residues" evidence="1">
    <location>
        <begin position="1"/>
        <end position="14"/>
    </location>
</feature>
<reference evidence="2 3" key="1">
    <citation type="submission" date="2019-01" db="EMBL/GenBank/DDBJ databases">
        <title>Draft genome sequences of three monokaryotic isolates of the white-rot basidiomycete fungus Dichomitus squalens.</title>
        <authorList>
            <consortium name="DOE Joint Genome Institute"/>
            <person name="Lopez S.C."/>
            <person name="Andreopoulos B."/>
            <person name="Pangilinan J."/>
            <person name="Lipzen A."/>
            <person name="Riley R."/>
            <person name="Ahrendt S."/>
            <person name="Ng V."/>
            <person name="Barry K."/>
            <person name="Daum C."/>
            <person name="Grigoriev I.V."/>
            <person name="Hilden K.S."/>
            <person name="Makela M.R."/>
            <person name="de Vries R.P."/>
        </authorList>
    </citation>
    <scope>NUCLEOTIDE SEQUENCE [LARGE SCALE GENOMIC DNA]</scope>
    <source>
        <strain evidence="2 3">CBS 464.89</strain>
    </source>
</reference>
<evidence type="ECO:0000313" key="3">
    <source>
        <dbReference type="Proteomes" id="UP000292082"/>
    </source>
</evidence>
<keyword evidence="3" id="KW-1185">Reference proteome</keyword>
<name>A0A4Q9PMA8_9APHY</name>
<organism evidence="2 3">
    <name type="scientific">Dichomitus squalens</name>
    <dbReference type="NCBI Taxonomy" id="114155"/>
    <lineage>
        <taxon>Eukaryota</taxon>
        <taxon>Fungi</taxon>
        <taxon>Dikarya</taxon>
        <taxon>Basidiomycota</taxon>
        <taxon>Agaricomycotina</taxon>
        <taxon>Agaricomycetes</taxon>
        <taxon>Polyporales</taxon>
        <taxon>Polyporaceae</taxon>
        <taxon>Dichomitus</taxon>
    </lineage>
</organism>
<protein>
    <submittedName>
        <fullName evidence="2">Uncharacterized protein</fullName>
    </submittedName>
</protein>
<gene>
    <name evidence="2" type="ORF">BD310DRAFT_689350</name>
</gene>
<feature type="region of interest" description="Disordered" evidence="1">
    <location>
        <begin position="1"/>
        <end position="22"/>
    </location>
</feature>
<sequence length="177" mass="18821">MAGSHERRQRERSGGSRVLAALPQAVATRYPSAFYGTSSVRRGACQCTVLSRPEQRSAEPPRCLFHGASQHLQYAVANQDFAFESASPIQGKGALPGDGTQFSSVGPTSLSRKSHSQRKSRDPNLVVLTVIASSSRPPSLPSSPRLFSAGIPLGRGLPIRIKKPDCSSAAQPQGELV</sequence>
<feature type="region of interest" description="Disordered" evidence="1">
    <location>
        <begin position="88"/>
        <end position="122"/>
    </location>
</feature>
<proteinExistence type="predicted"/>
<dbReference type="EMBL" id="ML145170">
    <property type="protein sequence ID" value="TBU55351.1"/>
    <property type="molecule type" value="Genomic_DNA"/>
</dbReference>
<dbReference type="Proteomes" id="UP000292082">
    <property type="component" value="Unassembled WGS sequence"/>
</dbReference>
<accession>A0A4Q9PMA8</accession>
<dbReference type="AlphaFoldDB" id="A0A4Q9PMA8"/>
<feature type="compositionally biased region" description="Polar residues" evidence="1">
    <location>
        <begin position="100"/>
        <end position="111"/>
    </location>
</feature>